<evidence type="ECO:0000259" key="7">
    <source>
        <dbReference type="Pfam" id="PF17137"/>
    </source>
</evidence>
<dbReference type="Pfam" id="PF21365">
    <property type="entry name" value="Glyco_hydro_31_3rd"/>
    <property type="match status" value="1"/>
</dbReference>
<evidence type="ECO:0000313" key="9">
    <source>
        <dbReference type="EMBL" id="KRM75190.1"/>
    </source>
</evidence>
<dbReference type="InterPro" id="IPR033403">
    <property type="entry name" value="DUF5110"/>
</dbReference>
<comment type="similarity">
    <text evidence="1 4">Belongs to the glycosyl hydrolase 31 family.</text>
</comment>
<evidence type="ECO:0000259" key="5">
    <source>
        <dbReference type="Pfam" id="PF01055"/>
    </source>
</evidence>
<dbReference type="EMBL" id="AYYR01000054">
    <property type="protein sequence ID" value="KRM75190.1"/>
    <property type="molecule type" value="Genomic_DNA"/>
</dbReference>
<accession>A0A0R2BGM3</accession>
<dbReference type="Gene3D" id="2.60.40.1760">
    <property type="entry name" value="glycosyl hydrolase (family 31)"/>
    <property type="match status" value="1"/>
</dbReference>
<proteinExistence type="inferred from homology"/>
<feature type="domain" description="DUF5110" evidence="7">
    <location>
        <begin position="691"/>
        <end position="737"/>
    </location>
</feature>
<dbReference type="CDD" id="cd06604">
    <property type="entry name" value="GH31_glucosidase_II_MalA"/>
    <property type="match status" value="1"/>
</dbReference>
<keyword evidence="2 4" id="KW-0378">Hydrolase</keyword>
<evidence type="ECO:0000256" key="1">
    <source>
        <dbReference type="ARBA" id="ARBA00007806"/>
    </source>
</evidence>
<keyword evidence="3 4" id="KW-0326">Glycosidase</keyword>
<dbReference type="PATRIC" id="fig|1423733.4.peg.2488"/>
<dbReference type="GO" id="GO:0030246">
    <property type="term" value="F:carbohydrate binding"/>
    <property type="evidence" value="ECO:0007669"/>
    <property type="project" value="InterPro"/>
</dbReference>
<dbReference type="PROSITE" id="PS00129">
    <property type="entry name" value="GLYCOSYL_HYDROL_F31_1"/>
    <property type="match status" value="1"/>
</dbReference>
<dbReference type="Proteomes" id="UP000051845">
    <property type="component" value="Unassembled WGS sequence"/>
</dbReference>
<name>A0A0R2BGM3_SECCO</name>
<dbReference type="InterPro" id="IPR011013">
    <property type="entry name" value="Gal_mutarotase_sf_dom"/>
</dbReference>
<dbReference type="Gene3D" id="3.20.20.80">
    <property type="entry name" value="Glycosidases"/>
    <property type="match status" value="2"/>
</dbReference>
<protein>
    <submittedName>
        <fullName evidence="9">Glycosyl hydrolase, family 31</fullName>
    </submittedName>
</protein>
<dbReference type="PANTHER" id="PTHR22762:SF120">
    <property type="entry name" value="HETEROGLYCAN GLUCOSIDASE 1"/>
    <property type="match status" value="1"/>
</dbReference>
<organism evidence="9 10">
    <name type="scientific">Secundilactobacillus collinoides DSM 20515 = JCM 1123</name>
    <dbReference type="NCBI Taxonomy" id="1423733"/>
    <lineage>
        <taxon>Bacteria</taxon>
        <taxon>Bacillati</taxon>
        <taxon>Bacillota</taxon>
        <taxon>Bacilli</taxon>
        <taxon>Lactobacillales</taxon>
        <taxon>Lactobacillaceae</taxon>
        <taxon>Secundilactobacillus</taxon>
    </lineage>
</organism>
<evidence type="ECO:0000256" key="2">
    <source>
        <dbReference type="ARBA" id="ARBA00022801"/>
    </source>
</evidence>
<feature type="domain" description="Glycoside hydrolase family 31 TIM barrel" evidence="5">
    <location>
        <begin position="256"/>
        <end position="580"/>
    </location>
</feature>
<evidence type="ECO:0000256" key="3">
    <source>
        <dbReference type="ARBA" id="ARBA00023295"/>
    </source>
</evidence>
<dbReference type="CDD" id="cd14752">
    <property type="entry name" value="GH31_N"/>
    <property type="match status" value="1"/>
</dbReference>
<dbReference type="Gene3D" id="2.60.40.1180">
    <property type="entry name" value="Golgi alpha-mannosidase II"/>
    <property type="match status" value="2"/>
</dbReference>
<gene>
    <name evidence="9" type="ORF">FC82_GL002373</name>
</gene>
<dbReference type="InterPro" id="IPR025887">
    <property type="entry name" value="Glyco_hydro_31_N_dom"/>
</dbReference>
<reference evidence="9 10" key="1">
    <citation type="journal article" date="2015" name="Genome Announc.">
        <title>Expanding the biotechnology potential of lactobacilli through comparative genomics of 213 strains and associated genera.</title>
        <authorList>
            <person name="Sun Z."/>
            <person name="Harris H.M."/>
            <person name="McCann A."/>
            <person name="Guo C."/>
            <person name="Argimon S."/>
            <person name="Zhang W."/>
            <person name="Yang X."/>
            <person name="Jeffery I.B."/>
            <person name="Cooney J.C."/>
            <person name="Kagawa T.F."/>
            <person name="Liu W."/>
            <person name="Song Y."/>
            <person name="Salvetti E."/>
            <person name="Wrobel A."/>
            <person name="Rasinkangas P."/>
            <person name="Parkhill J."/>
            <person name="Rea M.C."/>
            <person name="O'Sullivan O."/>
            <person name="Ritari J."/>
            <person name="Douillard F.P."/>
            <person name="Paul Ross R."/>
            <person name="Yang R."/>
            <person name="Briner A.E."/>
            <person name="Felis G.E."/>
            <person name="de Vos W.M."/>
            <person name="Barrangou R."/>
            <person name="Klaenhammer T.R."/>
            <person name="Caufield P.W."/>
            <person name="Cui Y."/>
            <person name="Zhang H."/>
            <person name="O'Toole P.W."/>
        </authorList>
    </citation>
    <scope>NUCLEOTIDE SEQUENCE [LARGE SCALE GENOMIC DNA]</scope>
    <source>
        <strain evidence="9 10">DSM 20515</strain>
    </source>
</reference>
<sequence length="770" mass="88305">MTQPLPAYDQNGQTITLTYPDRKIQLTVITQEIIRIFEFRGDYSASYAIEGNKQLLTDYTFKTVENGYELKTAALMIKIDAAGHLDAYDAQENPLALDYRGVRHLLDKGIDKVHQKLVEAEGHNVTNANAHTNTDYYEVVKQLSTDEQFYGLGDKTGYLNKRGFEYDNWNTDNPEPHLENFTRLYKSIPILYGLNAGHPFGLFFDNPYRSHFDLGKESSDYYFYSAVDGNVDYYLIGGASLKQIVTNYTYLTGRVPLPQKWTLGYQQSRWGYSESEAEIQELADNFAKYDLPCDAIHFDVDYMEGYRVFTWDQTKYPSGPHNFVASLKKRGIKVIPIIDPGVKKDPGYHVYDDGIAHNYFVTTPEGEVYVNKVWPGDSVFPDFGRKEVRDWWANNQHFLVKMGVAGVWNDMNEPASFEGEIPENVVFSDHDQPSSHKKMHNVYGHNMDKATYTGLKQLQGKRPYVITRAAYAGTQKYATVWTGDNHSIWPHLQLMIPQLCNLGLSGFSFAGTDIGGFGSDAQPELLTRWIEAAIFSPLLRNHSAMGTRHQEPWIFGETTLSIYRKYLQLRYHFIPYLYDLFAIESRTGLPIMRPLVLEYPDDTNTRNLDDEYMVGDSVLVAPIVQKSKNKRLVYLPAGQWIDFRNNRVYTGNQDIVVDAPLDTLPLFIKKNTLLPWGKTVNHISEHPDVEMTFTLFGDSGHYTHYQDNETDFKYQDGEFNQYEIAVTDGKPSVTLTQHGFDAVYQHVIVQLNDRAVRFKYDVEKGTYAIE</sequence>
<dbReference type="AlphaFoldDB" id="A0A0R2BGM3"/>
<feature type="domain" description="Glycoside hydrolase family 31 N-terminal" evidence="6">
    <location>
        <begin position="24"/>
        <end position="213"/>
    </location>
</feature>
<evidence type="ECO:0000259" key="8">
    <source>
        <dbReference type="Pfam" id="PF21365"/>
    </source>
</evidence>
<dbReference type="InterPro" id="IPR013780">
    <property type="entry name" value="Glyco_hydro_b"/>
</dbReference>
<dbReference type="InterPro" id="IPR030458">
    <property type="entry name" value="Glyco_hydro_31_AS"/>
</dbReference>
<comment type="caution">
    <text evidence="9">The sequence shown here is derived from an EMBL/GenBank/DDBJ whole genome shotgun (WGS) entry which is preliminary data.</text>
</comment>
<dbReference type="GO" id="GO:0004553">
    <property type="term" value="F:hydrolase activity, hydrolyzing O-glycosyl compounds"/>
    <property type="evidence" value="ECO:0007669"/>
    <property type="project" value="InterPro"/>
</dbReference>
<dbReference type="InterPro" id="IPR048395">
    <property type="entry name" value="Glyco_hydro_31_C"/>
</dbReference>
<evidence type="ECO:0000259" key="6">
    <source>
        <dbReference type="Pfam" id="PF13802"/>
    </source>
</evidence>
<evidence type="ECO:0000313" key="10">
    <source>
        <dbReference type="Proteomes" id="UP000051845"/>
    </source>
</evidence>
<dbReference type="InterPro" id="IPR000322">
    <property type="entry name" value="Glyco_hydro_31_TIM"/>
</dbReference>
<dbReference type="GO" id="GO:0005975">
    <property type="term" value="P:carbohydrate metabolic process"/>
    <property type="evidence" value="ECO:0007669"/>
    <property type="project" value="InterPro"/>
</dbReference>
<dbReference type="SUPFAM" id="SSF51445">
    <property type="entry name" value="(Trans)glycosidases"/>
    <property type="match status" value="1"/>
</dbReference>
<dbReference type="RefSeq" id="WP_056996855.1">
    <property type="nucleotide sequence ID" value="NZ_AYYR01000054.1"/>
</dbReference>
<evidence type="ECO:0000256" key="4">
    <source>
        <dbReference type="RuleBase" id="RU361185"/>
    </source>
</evidence>
<dbReference type="Pfam" id="PF13802">
    <property type="entry name" value="Gal_mutarotas_2"/>
    <property type="match status" value="1"/>
</dbReference>
<dbReference type="Pfam" id="PF01055">
    <property type="entry name" value="Glyco_hydro_31_2nd"/>
    <property type="match status" value="1"/>
</dbReference>
<dbReference type="SUPFAM" id="SSF51011">
    <property type="entry name" value="Glycosyl hydrolase domain"/>
    <property type="match status" value="1"/>
</dbReference>
<dbReference type="PANTHER" id="PTHR22762">
    <property type="entry name" value="ALPHA-GLUCOSIDASE"/>
    <property type="match status" value="1"/>
</dbReference>
<dbReference type="Pfam" id="PF17137">
    <property type="entry name" value="DUF5110"/>
    <property type="match status" value="1"/>
</dbReference>
<feature type="domain" description="Glycosyl hydrolase family 31 C-terminal" evidence="8">
    <location>
        <begin position="588"/>
        <end position="673"/>
    </location>
</feature>
<dbReference type="SUPFAM" id="SSF74650">
    <property type="entry name" value="Galactose mutarotase-like"/>
    <property type="match status" value="1"/>
</dbReference>
<dbReference type="InterPro" id="IPR017853">
    <property type="entry name" value="GH"/>
</dbReference>